<dbReference type="RefSeq" id="WP_126549299.1">
    <property type="nucleotide sequence ID" value="NZ_BIFS01000001.1"/>
</dbReference>
<feature type="domain" description="RNA polymerase sigma-70 region 4" evidence="7">
    <location>
        <begin position="128"/>
        <end position="177"/>
    </location>
</feature>
<dbReference type="EMBL" id="BIFS01000001">
    <property type="protein sequence ID" value="GCE17646.1"/>
    <property type="molecule type" value="Genomic_DNA"/>
</dbReference>
<dbReference type="GO" id="GO:0016987">
    <property type="term" value="F:sigma factor activity"/>
    <property type="evidence" value="ECO:0007669"/>
    <property type="project" value="UniProtKB-KW"/>
</dbReference>
<comment type="caution">
    <text evidence="8">The sequence shown here is derived from an EMBL/GenBank/DDBJ whole genome shotgun (WGS) entry which is preliminary data.</text>
</comment>
<dbReference type="InterPro" id="IPR013325">
    <property type="entry name" value="RNA_pol_sigma_r2"/>
</dbReference>
<dbReference type="Pfam" id="PF04545">
    <property type="entry name" value="Sigma70_r4"/>
    <property type="match status" value="1"/>
</dbReference>
<dbReference type="InterPro" id="IPR036388">
    <property type="entry name" value="WH-like_DNA-bd_sf"/>
</dbReference>
<dbReference type="Pfam" id="PF04542">
    <property type="entry name" value="Sigma70_r2"/>
    <property type="match status" value="1"/>
</dbReference>
<name>A0A402AEY3_9CHLR</name>
<dbReference type="GO" id="GO:0006352">
    <property type="term" value="P:DNA-templated transcription initiation"/>
    <property type="evidence" value="ECO:0007669"/>
    <property type="project" value="InterPro"/>
</dbReference>
<evidence type="ECO:0000256" key="4">
    <source>
        <dbReference type="ARBA" id="ARBA00023125"/>
    </source>
</evidence>
<evidence type="ECO:0000259" key="6">
    <source>
        <dbReference type="Pfam" id="PF04542"/>
    </source>
</evidence>
<protein>
    <submittedName>
        <fullName evidence="8">RNA polymerase sigma24 factor</fullName>
    </submittedName>
</protein>
<reference evidence="9" key="1">
    <citation type="submission" date="2018-12" db="EMBL/GenBank/DDBJ databases">
        <title>Tengunoibacter tsumagoiensis gen. nov., sp. nov., Dictyobacter kobayashii sp. nov., D. alpinus sp. nov., and D. joshuensis sp. nov. and description of Dictyobacteraceae fam. nov. within the order Ktedonobacterales isolated from Tengu-no-mugimeshi.</title>
        <authorList>
            <person name="Wang C.M."/>
            <person name="Zheng Y."/>
            <person name="Sakai Y."/>
            <person name="Toyoda A."/>
            <person name="Minakuchi Y."/>
            <person name="Abe K."/>
            <person name="Yokota A."/>
            <person name="Yabe S."/>
        </authorList>
    </citation>
    <scope>NUCLEOTIDE SEQUENCE [LARGE SCALE GENOMIC DNA]</scope>
    <source>
        <strain evidence="9">Uno11</strain>
    </source>
</reference>
<keyword evidence="4" id="KW-0238">DNA-binding</keyword>
<dbReference type="OrthoDB" id="9784984at2"/>
<dbReference type="InterPro" id="IPR007630">
    <property type="entry name" value="RNA_pol_sigma70_r4"/>
</dbReference>
<keyword evidence="3" id="KW-0731">Sigma factor</keyword>
<feature type="domain" description="RNA polymerase sigma-70 region 2" evidence="6">
    <location>
        <begin position="24"/>
        <end position="88"/>
    </location>
</feature>
<dbReference type="Gene3D" id="1.10.1740.10">
    <property type="match status" value="1"/>
</dbReference>
<dbReference type="SUPFAM" id="SSF88659">
    <property type="entry name" value="Sigma3 and sigma4 domains of RNA polymerase sigma factors"/>
    <property type="match status" value="1"/>
</dbReference>
<comment type="similarity">
    <text evidence="1">Belongs to the sigma-70 factor family. ECF subfamily.</text>
</comment>
<evidence type="ECO:0000313" key="8">
    <source>
        <dbReference type="EMBL" id="GCE17646.1"/>
    </source>
</evidence>
<evidence type="ECO:0000259" key="7">
    <source>
        <dbReference type="Pfam" id="PF04545"/>
    </source>
</evidence>
<dbReference type="SUPFAM" id="SSF88946">
    <property type="entry name" value="Sigma2 domain of RNA polymerase sigma factors"/>
    <property type="match status" value="1"/>
</dbReference>
<dbReference type="AlphaFoldDB" id="A0A402AEY3"/>
<dbReference type="InterPro" id="IPR039425">
    <property type="entry name" value="RNA_pol_sigma-70-like"/>
</dbReference>
<accession>A0A402AEY3</accession>
<proteinExistence type="inferred from homology"/>
<dbReference type="NCBIfam" id="TIGR02937">
    <property type="entry name" value="sigma70-ECF"/>
    <property type="match status" value="1"/>
</dbReference>
<sequence length="188" mass="20996">MEALRDEQLMSGVLTGDESALNALVERHYGPLLGYVYRLLHGDRQLAEDAVQETFLRMMQRGGYQSGRPFKPWLYTIATNIIRDYFKSAVVKHGADATDDILLAVYDPAPGPEDIALSDEQGKIISVALGKIGEEYRSTILLRFYAGLSLQEIAETLHIPVGTVKSRLSVGTRRLRAALHSMKEYEVK</sequence>
<dbReference type="InterPro" id="IPR007627">
    <property type="entry name" value="RNA_pol_sigma70_r2"/>
</dbReference>
<evidence type="ECO:0000256" key="5">
    <source>
        <dbReference type="ARBA" id="ARBA00023163"/>
    </source>
</evidence>
<evidence type="ECO:0000313" key="9">
    <source>
        <dbReference type="Proteomes" id="UP000287188"/>
    </source>
</evidence>
<dbReference type="PANTHER" id="PTHR43133:SF62">
    <property type="entry name" value="RNA POLYMERASE SIGMA FACTOR SIGZ"/>
    <property type="match status" value="1"/>
</dbReference>
<keyword evidence="5" id="KW-0804">Transcription</keyword>
<dbReference type="GO" id="GO:0003677">
    <property type="term" value="F:DNA binding"/>
    <property type="evidence" value="ECO:0007669"/>
    <property type="project" value="InterPro"/>
</dbReference>
<evidence type="ECO:0000256" key="2">
    <source>
        <dbReference type="ARBA" id="ARBA00023015"/>
    </source>
</evidence>
<keyword evidence="9" id="KW-1185">Reference proteome</keyword>
<dbReference type="CDD" id="cd06171">
    <property type="entry name" value="Sigma70_r4"/>
    <property type="match status" value="1"/>
</dbReference>
<gene>
    <name evidence="8" type="ORF">KDK_14460</name>
</gene>
<keyword evidence="2" id="KW-0805">Transcription regulation</keyword>
<organism evidence="8 9">
    <name type="scientific">Dictyobacter kobayashii</name>
    <dbReference type="NCBI Taxonomy" id="2014872"/>
    <lineage>
        <taxon>Bacteria</taxon>
        <taxon>Bacillati</taxon>
        <taxon>Chloroflexota</taxon>
        <taxon>Ktedonobacteria</taxon>
        <taxon>Ktedonobacterales</taxon>
        <taxon>Dictyobacteraceae</taxon>
        <taxon>Dictyobacter</taxon>
    </lineage>
</organism>
<dbReference type="Gene3D" id="1.10.10.10">
    <property type="entry name" value="Winged helix-like DNA-binding domain superfamily/Winged helix DNA-binding domain"/>
    <property type="match status" value="1"/>
</dbReference>
<dbReference type="InterPro" id="IPR014284">
    <property type="entry name" value="RNA_pol_sigma-70_dom"/>
</dbReference>
<evidence type="ECO:0000256" key="3">
    <source>
        <dbReference type="ARBA" id="ARBA00023082"/>
    </source>
</evidence>
<dbReference type="Proteomes" id="UP000287188">
    <property type="component" value="Unassembled WGS sequence"/>
</dbReference>
<dbReference type="InterPro" id="IPR013324">
    <property type="entry name" value="RNA_pol_sigma_r3/r4-like"/>
</dbReference>
<dbReference type="PANTHER" id="PTHR43133">
    <property type="entry name" value="RNA POLYMERASE ECF-TYPE SIGMA FACTO"/>
    <property type="match status" value="1"/>
</dbReference>
<evidence type="ECO:0000256" key="1">
    <source>
        <dbReference type="ARBA" id="ARBA00010641"/>
    </source>
</evidence>